<comment type="subcellular location">
    <subcellularLocation>
        <location evidence="1">Cell membrane</location>
        <topology evidence="1">Multi-pass membrane protein</topology>
    </subcellularLocation>
</comment>
<dbReference type="InterPro" id="IPR017039">
    <property type="entry name" value="Virul_fac_BrkB"/>
</dbReference>
<feature type="transmembrane region" description="Helical" evidence="7">
    <location>
        <begin position="213"/>
        <end position="233"/>
    </location>
</feature>
<feature type="transmembrane region" description="Helical" evidence="7">
    <location>
        <begin position="179"/>
        <end position="201"/>
    </location>
</feature>
<keyword evidence="3 7" id="KW-0812">Transmembrane</keyword>
<evidence type="ECO:0000256" key="2">
    <source>
        <dbReference type="ARBA" id="ARBA00022475"/>
    </source>
</evidence>
<feature type="transmembrane region" description="Helical" evidence="7">
    <location>
        <begin position="139"/>
        <end position="167"/>
    </location>
</feature>
<feature type="transmembrane region" description="Helical" evidence="7">
    <location>
        <begin position="316"/>
        <end position="337"/>
    </location>
</feature>
<dbReference type="EMBL" id="BAAAFZ010000023">
    <property type="protein sequence ID" value="GAA0581479.1"/>
    <property type="molecule type" value="Genomic_DNA"/>
</dbReference>
<feature type="transmembrane region" description="Helical" evidence="7">
    <location>
        <begin position="239"/>
        <end position="266"/>
    </location>
</feature>
<evidence type="ECO:0000256" key="4">
    <source>
        <dbReference type="ARBA" id="ARBA00022989"/>
    </source>
</evidence>
<dbReference type="PANTHER" id="PTHR30213">
    <property type="entry name" value="INNER MEMBRANE PROTEIN YHJD"/>
    <property type="match status" value="1"/>
</dbReference>
<dbReference type="RefSeq" id="WP_343895113.1">
    <property type="nucleotide sequence ID" value="NZ_BAAAFZ010000023.1"/>
</dbReference>
<reference evidence="9" key="1">
    <citation type="journal article" date="2019" name="Int. J. Syst. Evol. Microbiol.">
        <title>The Global Catalogue of Microorganisms (GCM) 10K type strain sequencing project: providing services to taxonomists for standard genome sequencing and annotation.</title>
        <authorList>
            <consortium name="The Broad Institute Genomics Platform"/>
            <consortium name="The Broad Institute Genome Sequencing Center for Infectious Disease"/>
            <person name="Wu L."/>
            <person name="Ma J."/>
        </authorList>
    </citation>
    <scope>NUCLEOTIDE SEQUENCE [LARGE SCALE GENOMIC DNA]</scope>
    <source>
        <strain evidence="9">JCM 9933</strain>
    </source>
</reference>
<evidence type="ECO:0000256" key="1">
    <source>
        <dbReference type="ARBA" id="ARBA00004651"/>
    </source>
</evidence>
<accession>A0ABP3Q2L1</accession>
<protein>
    <submittedName>
        <fullName evidence="8">YihY/virulence factor BrkB family protein</fullName>
    </submittedName>
</protein>
<keyword evidence="9" id="KW-1185">Reference proteome</keyword>
<gene>
    <name evidence="8" type="ORF">GCM10009416_19970</name>
</gene>
<dbReference type="PANTHER" id="PTHR30213:SF1">
    <property type="entry name" value="INNER MEMBRANE PROTEIN YHJD"/>
    <property type="match status" value="1"/>
</dbReference>
<keyword evidence="5 7" id="KW-0472">Membrane</keyword>
<evidence type="ECO:0000313" key="9">
    <source>
        <dbReference type="Proteomes" id="UP001501588"/>
    </source>
</evidence>
<keyword evidence="4 7" id="KW-1133">Transmembrane helix</keyword>
<dbReference type="Proteomes" id="UP001501588">
    <property type="component" value="Unassembled WGS sequence"/>
</dbReference>
<dbReference type="NCBIfam" id="TIGR00765">
    <property type="entry name" value="yihY_not_rbn"/>
    <property type="match status" value="1"/>
</dbReference>
<evidence type="ECO:0000256" key="6">
    <source>
        <dbReference type="SAM" id="MobiDB-lite"/>
    </source>
</evidence>
<proteinExistence type="predicted"/>
<name>A0ABP3Q2L1_9PROT</name>
<evidence type="ECO:0000313" key="8">
    <source>
        <dbReference type="EMBL" id="GAA0581479.1"/>
    </source>
</evidence>
<keyword evidence="2" id="KW-1003">Cell membrane</keyword>
<feature type="compositionally biased region" description="Basic residues" evidence="6">
    <location>
        <begin position="299"/>
        <end position="309"/>
    </location>
</feature>
<dbReference type="Pfam" id="PF03631">
    <property type="entry name" value="Virul_fac_BrkB"/>
    <property type="match status" value="1"/>
</dbReference>
<feature type="transmembrane region" description="Helical" evidence="7">
    <location>
        <begin position="28"/>
        <end position="51"/>
    </location>
</feature>
<evidence type="ECO:0000256" key="7">
    <source>
        <dbReference type="SAM" id="Phobius"/>
    </source>
</evidence>
<organism evidence="8 9">
    <name type="scientific">Craurococcus roseus</name>
    <dbReference type="NCBI Taxonomy" id="77585"/>
    <lineage>
        <taxon>Bacteria</taxon>
        <taxon>Pseudomonadati</taxon>
        <taxon>Pseudomonadota</taxon>
        <taxon>Alphaproteobacteria</taxon>
        <taxon>Acetobacterales</taxon>
        <taxon>Acetobacteraceae</taxon>
        <taxon>Craurococcus</taxon>
    </lineage>
</organism>
<evidence type="ECO:0000256" key="5">
    <source>
        <dbReference type="ARBA" id="ARBA00023136"/>
    </source>
</evidence>
<comment type="caution">
    <text evidence="8">The sequence shown here is derived from an EMBL/GenBank/DDBJ whole genome shotgun (WGS) entry which is preliminary data.</text>
</comment>
<sequence length="344" mass="35993">MLGRAWALAKDTVEGFIEDEAMSRGAAVAYYTIFSIAPLLLIATAMAGLFFGQKAVEGAVAEQLQGLLGRPGAEAVQAMIQGAANPARGTVATAISIATLLLTASGVFAELQGALNVIWKAPPPKGDTITRLLVARAAAIGLVAATGFLLLVSLVVSAALAAVATWVGGLMPEMATLLGWANFAVSFLMVTLLFGAIYKFLPDRQLRWRDVAVGAAVTALLFTIGKTLIGWYIGGTGIASAYGAAGSLMVVLVWVFYSCQVFLLGAEFTKAWAGLKGSPEALAAGARSAEQIDEEQAARPRRRPRRERRPRRDGEAASPAAVVAPAVGVAALGTLLMDLLRRRR</sequence>
<feature type="region of interest" description="Disordered" evidence="6">
    <location>
        <begin position="293"/>
        <end position="319"/>
    </location>
</feature>
<evidence type="ECO:0000256" key="3">
    <source>
        <dbReference type="ARBA" id="ARBA00022692"/>
    </source>
</evidence>